<dbReference type="SUPFAM" id="SSF52540">
    <property type="entry name" value="P-loop containing nucleoside triphosphate hydrolases"/>
    <property type="match status" value="1"/>
</dbReference>
<evidence type="ECO:0000256" key="9">
    <source>
        <dbReference type="PROSITE-ProRule" id="PRU01213"/>
    </source>
</evidence>
<keyword evidence="8" id="KW-0472">Membrane</keyword>
<dbReference type="SMART" id="SM00382">
    <property type="entry name" value="AAA"/>
    <property type="match status" value="1"/>
</dbReference>
<sequence length="367" mass="40934">MTSEAMTSQAMTLRIKAQLRYGDDFELHVDDELPLHGVTALFGRSGCGKTTLLRIIAGLERVSGAAVRFGDQPWQQEHAFVPLHKRRIGLVFQEHSLLPHLSVRDNLLYGYRRTPEHLRRLQPPEVTAMLGIDDLLDRRIDQLSGGQRQRVSLGRALLISPQLLLLDEPLAALDTQTKREIMPFLSRMAEESGVPIIMVSHAPDEVERLADRIAFMQQGRIQRIETLQQALARPDSPLFDDTGAVSVLEGTLGEAGIDGVSPFGPDDARLWVPNATHLSRQRTTRLRVLARDVSLSLDFPRRISIQNHLPVVIERIDTMHNNRVVIACRTADQQLLLAEVTPRAVSQLALAVGQPVYALIKSVALLE</sequence>
<dbReference type="InterPro" id="IPR003593">
    <property type="entry name" value="AAA+_ATPase"/>
</dbReference>
<dbReference type="AlphaFoldDB" id="A0AB38YEM6"/>
<gene>
    <name evidence="12" type="primary">modC</name>
    <name evidence="12" type="ORF">NFC81_14140</name>
</gene>
<dbReference type="SUPFAM" id="SSF50331">
    <property type="entry name" value="MOP-like"/>
    <property type="match status" value="1"/>
</dbReference>
<evidence type="ECO:0000256" key="5">
    <source>
        <dbReference type="ARBA" id="ARBA00022741"/>
    </source>
</evidence>
<dbReference type="Pfam" id="PF00005">
    <property type="entry name" value="ABC_tran"/>
    <property type="match status" value="1"/>
</dbReference>
<evidence type="ECO:0000256" key="7">
    <source>
        <dbReference type="ARBA" id="ARBA00022967"/>
    </source>
</evidence>
<dbReference type="InterPro" id="IPR003439">
    <property type="entry name" value="ABC_transporter-like_ATP-bd"/>
</dbReference>
<feature type="domain" description="ABC transporter" evidence="10">
    <location>
        <begin position="6"/>
        <end position="243"/>
    </location>
</feature>
<reference evidence="12" key="1">
    <citation type="submission" date="2022-07" db="EMBL/GenBank/DDBJ databases">
        <title>Complete genome sequence of Salinispirillum sp. LH10-3-1 capable of multiple carbohydrate inversion isolated from a soda lake.</title>
        <authorList>
            <person name="Liu J."/>
            <person name="Zhai Y."/>
            <person name="Zhang H."/>
            <person name="Yang H."/>
            <person name="Qu J."/>
            <person name="Li J."/>
        </authorList>
    </citation>
    <scope>NUCLEOTIDE SEQUENCE</scope>
    <source>
        <strain evidence="12">LH 10-3-1</strain>
    </source>
</reference>
<evidence type="ECO:0000256" key="2">
    <source>
        <dbReference type="ARBA" id="ARBA00022475"/>
    </source>
</evidence>
<proteinExistence type="predicted"/>
<dbReference type="PROSITE" id="PS50893">
    <property type="entry name" value="ABC_TRANSPORTER_2"/>
    <property type="match status" value="1"/>
</dbReference>
<keyword evidence="4" id="KW-0997">Cell inner membrane</keyword>
<accession>A0AB38YEM6</accession>
<keyword evidence="1" id="KW-0813">Transport</keyword>
<dbReference type="GO" id="GO:0140359">
    <property type="term" value="F:ABC-type transporter activity"/>
    <property type="evidence" value="ECO:0007669"/>
    <property type="project" value="InterPro"/>
</dbReference>
<dbReference type="PROSITE" id="PS51866">
    <property type="entry name" value="MOP"/>
    <property type="match status" value="1"/>
</dbReference>
<evidence type="ECO:0000256" key="6">
    <source>
        <dbReference type="ARBA" id="ARBA00022840"/>
    </source>
</evidence>
<dbReference type="Gene3D" id="3.40.50.300">
    <property type="entry name" value="P-loop containing nucleotide triphosphate hydrolases"/>
    <property type="match status" value="1"/>
</dbReference>
<dbReference type="PANTHER" id="PTHR43514">
    <property type="entry name" value="ABC TRANSPORTER I FAMILY MEMBER 10"/>
    <property type="match status" value="1"/>
</dbReference>
<evidence type="ECO:0000256" key="3">
    <source>
        <dbReference type="ARBA" id="ARBA00022505"/>
    </source>
</evidence>
<dbReference type="PROSITE" id="PS00211">
    <property type="entry name" value="ABC_TRANSPORTER_1"/>
    <property type="match status" value="1"/>
</dbReference>
<keyword evidence="7" id="KW-1278">Translocase</keyword>
<dbReference type="GO" id="GO:0016887">
    <property type="term" value="F:ATP hydrolysis activity"/>
    <property type="evidence" value="ECO:0007669"/>
    <property type="project" value="InterPro"/>
</dbReference>
<dbReference type="InterPro" id="IPR017871">
    <property type="entry name" value="ABC_transporter-like_CS"/>
</dbReference>
<evidence type="ECO:0000256" key="4">
    <source>
        <dbReference type="ARBA" id="ARBA00022519"/>
    </source>
</evidence>
<dbReference type="GO" id="GO:0015098">
    <property type="term" value="F:molybdate ion transmembrane transporter activity"/>
    <property type="evidence" value="ECO:0007669"/>
    <property type="project" value="InterPro"/>
</dbReference>
<evidence type="ECO:0000313" key="12">
    <source>
        <dbReference type="EMBL" id="WLD57834.1"/>
    </source>
</evidence>
<dbReference type="RefSeq" id="WP_304995117.1">
    <property type="nucleotide sequence ID" value="NZ_CP101717.1"/>
</dbReference>
<protein>
    <submittedName>
        <fullName evidence="12">Molybdenum ABC transporter ATP-binding protein</fullName>
    </submittedName>
</protein>
<dbReference type="GO" id="GO:0016020">
    <property type="term" value="C:membrane"/>
    <property type="evidence" value="ECO:0007669"/>
    <property type="project" value="InterPro"/>
</dbReference>
<dbReference type="InterPro" id="IPR011868">
    <property type="entry name" value="ModC_ABC_ATP-bd"/>
</dbReference>
<dbReference type="InterPro" id="IPR008995">
    <property type="entry name" value="Mo/tungstate-bd_C_term_dom"/>
</dbReference>
<keyword evidence="6 12" id="KW-0067">ATP-binding</keyword>
<keyword evidence="3 9" id="KW-0500">Molybdenum</keyword>
<dbReference type="Pfam" id="PF03459">
    <property type="entry name" value="TOBE"/>
    <property type="match status" value="1"/>
</dbReference>
<evidence type="ECO:0000259" key="10">
    <source>
        <dbReference type="PROSITE" id="PS50893"/>
    </source>
</evidence>
<evidence type="ECO:0000256" key="1">
    <source>
        <dbReference type="ARBA" id="ARBA00022448"/>
    </source>
</evidence>
<dbReference type="InterPro" id="IPR050334">
    <property type="entry name" value="Molybdenum_import_ModC"/>
</dbReference>
<dbReference type="PANTHER" id="PTHR43514:SF10">
    <property type="entry name" value="MOLYBDENUM IMPORT ATP-BINDING PROTEIN MODC 2"/>
    <property type="match status" value="1"/>
</dbReference>
<dbReference type="Gene3D" id="2.40.50.100">
    <property type="match status" value="1"/>
</dbReference>
<evidence type="ECO:0000256" key="8">
    <source>
        <dbReference type="ARBA" id="ARBA00023136"/>
    </source>
</evidence>
<dbReference type="InterPro" id="IPR004606">
    <property type="entry name" value="Mop_domain"/>
</dbReference>
<dbReference type="GO" id="GO:0005524">
    <property type="term" value="F:ATP binding"/>
    <property type="evidence" value="ECO:0007669"/>
    <property type="project" value="UniProtKB-KW"/>
</dbReference>
<dbReference type="InterPro" id="IPR005116">
    <property type="entry name" value="Transp-assoc_OB_typ1"/>
</dbReference>
<name>A0AB38YEM6_9GAMM</name>
<keyword evidence="5" id="KW-0547">Nucleotide-binding</keyword>
<dbReference type="InterPro" id="IPR027417">
    <property type="entry name" value="P-loop_NTPase"/>
</dbReference>
<feature type="domain" description="Mop" evidence="11">
    <location>
        <begin position="302"/>
        <end position="367"/>
    </location>
</feature>
<evidence type="ECO:0000259" key="11">
    <source>
        <dbReference type="PROSITE" id="PS51866"/>
    </source>
</evidence>
<dbReference type="EMBL" id="CP101717">
    <property type="protein sequence ID" value="WLD57834.1"/>
    <property type="molecule type" value="Genomic_DNA"/>
</dbReference>
<organism evidence="12">
    <name type="scientific">Salinispirillum sp. LH 10-3-1</name>
    <dbReference type="NCBI Taxonomy" id="2952525"/>
    <lineage>
        <taxon>Bacteria</taxon>
        <taxon>Pseudomonadati</taxon>
        <taxon>Pseudomonadota</taxon>
        <taxon>Gammaproteobacteria</taxon>
        <taxon>Oceanospirillales</taxon>
        <taxon>Saccharospirillaceae</taxon>
        <taxon>Salinispirillum</taxon>
    </lineage>
</organism>
<keyword evidence="2" id="KW-1003">Cell membrane</keyword>
<dbReference type="NCBIfam" id="TIGR02142">
    <property type="entry name" value="modC_ABC"/>
    <property type="match status" value="1"/>
</dbReference>